<dbReference type="GO" id="GO:0008033">
    <property type="term" value="P:tRNA processing"/>
    <property type="evidence" value="ECO:0007669"/>
    <property type="project" value="UniProtKB-KW"/>
</dbReference>
<keyword evidence="2" id="KW-0808">Transferase</keyword>
<dbReference type="PRINTS" id="PR00789">
    <property type="entry name" value="OSIALOPTASE"/>
</dbReference>
<organism evidence="8">
    <name type="scientific">marine metagenome</name>
    <dbReference type="NCBI Taxonomy" id="408172"/>
    <lineage>
        <taxon>unclassified sequences</taxon>
        <taxon>metagenomes</taxon>
        <taxon>ecological metagenomes</taxon>
    </lineage>
</organism>
<dbReference type="AlphaFoldDB" id="A0A382H7V2"/>
<evidence type="ECO:0000256" key="3">
    <source>
        <dbReference type="ARBA" id="ARBA00022694"/>
    </source>
</evidence>
<dbReference type="SUPFAM" id="SSF53067">
    <property type="entry name" value="Actin-like ATPase domain"/>
    <property type="match status" value="1"/>
</dbReference>
<dbReference type="EMBL" id="UINC01059671">
    <property type="protein sequence ID" value="SVB83340.1"/>
    <property type="molecule type" value="Genomic_DNA"/>
</dbReference>
<name>A0A382H7V2_9ZZZZ</name>
<feature type="non-terminal residue" evidence="8">
    <location>
        <position position="86"/>
    </location>
</feature>
<gene>
    <name evidence="8" type="ORF">METZ01_LOCUS236194</name>
</gene>
<dbReference type="PANTHER" id="PTHR11735">
    <property type="entry name" value="TRNA N6-ADENOSINE THREONYLCARBAMOYLTRANSFERASE"/>
    <property type="match status" value="1"/>
</dbReference>
<keyword evidence="4" id="KW-0479">Metal-binding</keyword>
<reference evidence="8" key="1">
    <citation type="submission" date="2018-05" db="EMBL/GenBank/DDBJ databases">
        <authorList>
            <person name="Lanie J.A."/>
            <person name="Ng W.-L."/>
            <person name="Kazmierczak K.M."/>
            <person name="Andrzejewski T.M."/>
            <person name="Davidsen T.M."/>
            <person name="Wayne K.J."/>
            <person name="Tettelin H."/>
            <person name="Glass J.I."/>
            <person name="Rusch D."/>
            <person name="Podicherti R."/>
            <person name="Tsui H.-C.T."/>
            <person name="Winkler M.E."/>
        </authorList>
    </citation>
    <scope>NUCLEOTIDE SEQUENCE</scope>
</reference>
<accession>A0A382H7V2</accession>
<dbReference type="InterPro" id="IPR000905">
    <property type="entry name" value="Gcp-like_dom"/>
</dbReference>
<protein>
    <recommendedName>
        <fullName evidence="1">N(6)-L-threonylcarbamoyladenine synthase</fullName>
        <ecNumber evidence="1">2.3.1.234</ecNumber>
    </recommendedName>
</protein>
<dbReference type="Pfam" id="PF00814">
    <property type="entry name" value="TsaD"/>
    <property type="match status" value="1"/>
</dbReference>
<evidence type="ECO:0000256" key="4">
    <source>
        <dbReference type="ARBA" id="ARBA00022723"/>
    </source>
</evidence>
<feature type="domain" description="Gcp-like" evidence="7">
    <location>
        <begin position="24"/>
        <end position="86"/>
    </location>
</feature>
<dbReference type="EC" id="2.3.1.234" evidence="1"/>
<evidence type="ECO:0000256" key="5">
    <source>
        <dbReference type="ARBA" id="ARBA00023315"/>
    </source>
</evidence>
<dbReference type="PANTHER" id="PTHR11735:SF6">
    <property type="entry name" value="TRNA N6-ADENOSINE THREONYLCARBAMOYLTRANSFERASE, MITOCHONDRIAL"/>
    <property type="match status" value="1"/>
</dbReference>
<dbReference type="Gene3D" id="3.30.420.40">
    <property type="match status" value="1"/>
</dbReference>
<dbReference type="InterPro" id="IPR017861">
    <property type="entry name" value="KAE1/TsaD"/>
</dbReference>
<dbReference type="InterPro" id="IPR043129">
    <property type="entry name" value="ATPase_NBD"/>
</dbReference>
<sequence length="86" mass="8646">MVILGIETSCDETSAAVLAADGDLLSNVVLSQQDHAPYGGVVPELASRAHISTVGPVVEQALAAARLELDTIDAIAVTHGPGLVGS</sequence>
<evidence type="ECO:0000256" key="6">
    <source>
        <dbReference type="ARBA" id="ARBA00048117"/>
    </source>
</evidence>
<dbReference type="GO" id="GO:0061711">
    <property type="term" value="F:tRNA N(6)-L-threonylcarbamoyladenine synthase activity"/>
    <property type="evidence" value="ECO:0007669"/>
    <property type="project" value="UniProtKB-EC"/>
</dbReference>
<evidence type="ECO:0000259" key="7">
    <source>
        <dbReference type="Pfam" id="PF00814"/>
    </source>
</evidence>
<comment type="catalytic activity">
    <reaction evidence="6">
        <text>L-threonylcarbamoyladenylate + adenosine(37) in tRNA = N(6)-L-threonylcarbamoyladenosine(37) in tRNA + AMP + H(+)</text>
        <dbReference type="Rhea" id="RHEA:37059"/>
        <dbReference type="Rhea" id="RHEA-COMP:10162"/>
        <dbReference type="Rhea" id="RHEA-COMP:10163"/>
        <dbReference type="ChEBI" id="CHEBI:15378"/>
        <dbReference type="ChEBI" id="CHEBI:73682"/>
        <dbReference type="ChEBI" id="CHEBI:74411"/>
        <dbReference type="ChEBI" id="CHEBI:74418"/>
        <dbReference type="ChEBI" id="CHEBI:456215"/>
        <dbReference type="EC" id="2.3.1.234"/>
    </reaction>
</comment>
<keyword evidence="5" id="KW-0012">Acyltransferase</keyword>
<evidence type="ECO:0000256" key="1">
    <source>
        <dbReference type="ARBA" id="ARBA00012156"/>
    </source>
</evidence>
<dbReference type="GO" id="GO:0046872">
    <property type="term" value="F:metal ion binding"/>
    <property type="evidence" value="ECO:0007669"/>
    <property type="project" value="UniProtKB-KW"/>
</dbReference>
<evidence type="ECO:0000313" key="8">
    <source>
        <dbReference type="EMBL" id="SVB83340.1"/>
    </source>
</evidence>
<keyword evidence="3" id="KW-0819">tRNA processing</keyword>
<evidence type="ECO:0000256" key="2">
    <source>
        <dbReference type="ARBA" id="ARBA00022679"/>
    </source>
</evidence>
<proteinExistence type="predicted"/>